<organism evidence="2 3">
    <name type="scientific">Olsenella profusa F0195</name>
    <dbReference type="NCBI Taxonomy" id="1125712"/>
    <lineage>
        <taxon>Bacteria</taxon>
        <taxon>Bacillati</taxon>
        <taxon>Actinomycetota</taxon>
        <taxon>Coriobacteriia</taxon>
        <taxon>Coriobacteriales</taxon>
        <taxon>Atopobiaceae</taxon>
        <taxon>Olsenella</taxon>
    </lineage>
</organism>
<evidence type="ECO:0000313" key="2">
    <source>
        <dbReference type="EMBL" id="ERL06479.1"/>
    </source>
</evidence>
<dbReference type="OrthoDB" id="9785549at2"/>
<dbReference type="InterPro" id="IPR004183">
    <property type="entry name" value="Xdiol_dOase_suB"/>
</dbReference>
<dbReference type="PROSITE" id="PS51112">
    <property type="entry name" value="AMMECR1"/>
    <property type="match status" value="1"/>
</dbReference>
<name>U2T094_9ACTN</name>
<evidence type="ECO:0000313" key="3">
    <source>
        <dbReference type="Proteomes" id="UP000016638"/>
    </source>
</evidence>
<dbReference type="CDD" id="cd07951">
    <property type="entry name" value="ED_3B_N_AMMECR1"/>
    <property type="match status" value="1"/>
</dbReference>
<dbReference type="GO" id="GO:0016702">
    <property type="term" value="F:oxidoreductase activity, acting on single donors with incorporation of molecular oxygen, incorporation of two atoms of oxygen"/>
    <property type="evidence" value="ECO:0007669"/>
    <property type="project" value="UniProtKB-ARBA"/>
</dbReference>
<accession>U2T094</accession>
<feature type="domain" description="AMMECR1" evidence="1">
    <location>
        <begin position="298"/>
        <end position="479"/>
    </location>
</feature>
<proteinExistence type="predicted"/>
<sequence length="479" mass="52187">MAIVAAFAVPHPPLIIPAVGRGQERGIQATIDAYMEVGRRVAACAPDTLVISSPHSIMYRDYVHISPGAHARGSFARFGAPEAAYQCDYDREFVDGLCDAAEDAGLPAGTKGEQDPALDHATMIPLHFVWRAWPEGRPRPKVVRMGISGLSPAVHYRLGQCVQRVADALDRRVVYIASGDLSHKLTPDGPYGFAPEGPQFDERMQDIFLTGNFLELLAMDASLAERAAECGLRSFQIMAGALDRTAVSAELLSYEGPFGVGYGVAAFTPMSAVGADQERDFLEQYEDFHANRMADHKAREDLLVRLARLSIESYVRDGRRIDPHDPNDVAPLGGPLPAKLYKTRAGCFVSLKEDGELRGCIGTILPTRASLAEEICANAISAATRDPRFSAVQPSELSELVYDVDVLTTPEPIESMDELDVRRYGVIVSTCDGRRGLLLPDLDGVDSVEDQVGIAARKGGIDLDHDDWSLERFKVARHT</sequence>
<dbReference type="Proteomes" id="UP000016638">
    <property type="component" value="Unassembled WGS sequence"/>
</dbReference>
<dbReference type="PANTHER" id="PTHR13016:SF0">
    <property type="entry name" value="AMME SYNDROME CANDIDATE GENE 1 PROTEIN"/>
    <property type="match status" value="1"/>
</dbReference>
<dbReference type="Pfam" id="PF01871">
    <property type="entry name" value="AMMECR1"/>
    <property type="match status" value="1"/>
</dbReference>
<dbReference type="GO" id="GO:0008198">
    <property type="term" value="F:ferrous iron binding"/>
    <property type="evidence" value="ECO:0007669"/>
    <property type="project" value="InterPro"/>
</dbReference>
<dbReference type="eggNOG" id="COG3885">
    <property type="taxonomic scope" value="Bacteria"/>
</dbReference>
<dbReference type="InterPro" id="IPR023473">
    <property type="entry name" value="AMMECR1"/>
</dbReference>
<dbReference type="InterPro" id="IPR027623">
    <property type="entry name" value="AmmeMemoSam_A"/>
</dbReference>
<dbReference type="STRING" id="1125712.HMPREF1316_1374"/>
<dbReference type="eggNOG" id="COG2078">
    <property type="taxonomic scope" value="Bacteria"/>
</dbReference>
<dbReference type="PATRIC" id="fig|1125712.3.peg.2138"/>
<evidence type="ECO:0000259" key="1">
    <source>
        <dbReference type="PROSITE" id="PS51112"/>
    </source>
</evidence>
<protein>
    <submittedName>
        <fullName evidence="2">AmmeMemoRadiSam system protein A</fullName>
    </submittedName>
</protein>
<dbReference type="Gene3D" id="3.40.830.10">
    <property type="entry name" value="LigB-like"/>
    <property type="match status" value="1"/>
</dbReference>
<gene>
    <name evidence="2" type="primary">amrA</name>
    <name evidence="2" type="ORF">HMPREF1316_1374</name>
</gene>
<dbReference type="InterPro" id="IPR036071">
    <property type="entry name" value="AMMECR1_dom_sf"/>
</dbReference>
<dbReference type="SUPFAM" id="SSF143447">
    <property type="entry name" value="AMMECR1-like"/>
    <property type="match status" value="1"/>
</dbReference>
<comment type="caution">
    <text evidence="2">The sequence shown here is derived from an EMBL/GenBank/DDBJ whole genome shotgun (WGS) entry which is preliminary data.</text>
</comment>
<dbReference type="SUPFAM" id="SSF53213">
    <property type="entry name" value="LigB-like"/>
    <property type="match status" value="1"/>
</dbReference>
<dbReference type="Gene3D" id="3.30.700.20">
    <property type="entry name" value="Hypothetical protein ph0010, domain 1"/>
    <property type="match status" value="1"/>
</dbReference>
<dbReference type="PANTHER" id="PTHR13016">
    <property type="entry name" value="AMMECR1 HOMOLOG"/>
    <property type="match status" value="1"/>
</dbReference>
<reference evidence="2 3" key="1">
    <citation type="submission" date="2013-08" db="EMBL/GenBank/DDBJ databases">
        <authorList>
            <person name="Durkin A.S."/>
            <person name="Haft D.R."/>
            <person name="McCorrison J."/>
            <person name="Torralba M."/>
            <person name="Gillis M."/>
            <person name="Haft D.H."/>
            <person name="Methe B."/>
            <person name="Sutton G."/>
            <person name="Nelson K.E."/>
        </authorList>
    </citation>
    <scope>NUCLEOTIDE SEQUENCE [LARGE SCALE GENOMIC DNA]</scope>
    <source>
        <strain evidence="2 3">F0195</strain>
    </source>
</reference>
<keyword evidence="3" id="KW-1185">Reference proteome</keyword>
<dbReference type="AlphaFoldDB" id="U2T094"/>
<dbReference type="InterPro" id="IPR002733">
    <property type="entry name" value="AMMECR1_domain"/>
</dbReference>
<dbReference type="NCBIfam" id="TIGR04335">
    <property type="entry name" value="AmmeMemoSam_A"/>
    <property type="match status" value="1"/>
</dbReference>
<dbReference type="EMBL" id="AWEZ01000064">
    <property type="protein sequence ID" value="ERL06479.1"/>
    <property type="molecule type" value="Genomic_DNA"/>
</dbReference>
<dbReference type="Pfam" id="PF02900">
    <property type="entry name" value="LigB"/>
    <property type="match status" value="1"/>
</dbReference>
<dbReference type="InterPro" id="IPR027485">
    <property type="entry name" value="AMMECR1_N"/>
</dbReference>
<dbReference type="RefSeq" id="WP_021726933.1">
    <property type="nucleotide sequence ID" value="NZ_AWEZ01000064.1"/>
</dbReference>